<dbReference type="EMBL" id="KB201362">
    <property type="protein sequence ID" value="ESO96873.1"/>
    <property type="molecule type" value="Genomic_DNA"/>
</dbReference>
<dbReference type="Gene3D" id="3.30.70.330">
    <property type="match status" value="1"/>
</dbReference>
<dbReference type="PANTHER" id="PTHR48025:SF1">
    <property type="entry name" value="RRM DOMAIN-CONTAINING PROTEIN"/>
    <property type="match status" value="1"/>
</dbReference>
<feature type="domain" description="RRM" evidence="4">
    <location>
        <begin position="38"/>
        <end position="116"/>
    </location>
</feature>
<dbReference type="CDD" id="cd00590">
    <property type="entry name" value="RRM_SF"/>
    <property type="match status" value="1"/>
</dbReference>
<dbReference type="Pfam" id="PF00076">
    <property type="entry name" value="RRM_1"/>
    <property type="match status" value="1"/>
</dbReference>
<sequence length="327" mass="36947">MDKWNPFKEDYEDTNFNSYSRGPGRHLPQGNQNKQAGVQLYVTGIPIQLPPEGLRNLFLQTGSVKDVRIMDSKISGSQNTFGFVTMGNLKEATEAISKLNNFQIDRFRLRVQACQSQEERERRRRKREEDDAFLNTLNCAKNPQQDNSDEDLQISKSDYNGTHNNARAPNENLMIDIPNVSLSDLDDSIIKQGPPSLKIASSVPSSSNSSISDLTITVGNQSRQVKPNLAHKVKSSKVNGVGRGLISTDLSATEKSYRGMAQALNNNSHNPHSSLYERMTSYVIFQYRPSGVLDIVCLQLLKNFDIFDEPGDQYKPWYKYHHVIFNN</sequence>
<dbReference type="InterPro" id="IPR035979">
    <property type="entry name" value="RBD_domain_sf"/>
</dbReference>
<protein>
    <recommendedName>
        <fullName evidence="4">RRM domain-containing protein</fullName>
    </recommendedName>
</protein>
<dbReference type="OrthoDB" id="439808at2759"/>
<evidence type="ECO:0000259" key="4">
    <source>
        <dbReference type="PROSITE" id="PS50102"/>
    </source>
</evidence>
<dbReference type="GO" id="GO:0003729">
    <property type="term" value="F:mRNA binding"/>
    <property type="evidence" value="ECO:0007669"/>
    <property type="project" value="TreeGrafter"/>
</dbReference>
<accession>V3ZZB7</accession>
<evidence type="ECO:0000313" key="6">
    <source>
        <dbReference type="Proteomes" id="UP000030746"/>
    </source>
</evidence>
<dbReference type="SMART" id="SM00360">
    <property type="entry name" value="RRM"/>
    <property type="match status" value="1"/>
</dbReference>
<dbReference type="InterPro" id="IPR012677">
    <property type="entry name" value="Nucleotide-bd_a/b_plait_sf"/>
</dbReference>
<dbReference type="STRING" id="225164.V3ZZB7"/>
<dbReference type="PANTHER" id="PTHR48025">
    <property type="entry name" value="OS02G0815200 PROTEIN"/>
    <property type="match status" value="1"/>
</dbReference>
<dbReference type="RefSeq" id="XP_009052370.1">
    <property type="nucleotide sequence ID" value="XM_009054122.1"/>
</dbReference>
<organism evidence="5 6">
    <name type="scientific">Lottia gigantea</name>
    <name type="common">Giant owl limpet</name>
    <dbReference type="NCBI Taxonomy" id="225164"/>
    <lineage>
        <taxon>Eukaryota</taxon>
        <taxon>Metazoa</taxon>
        <taxon>Spiralia</taxon>
        <taxon>Lophotrochozoa</taxon>
        <taxon>Mollusca</taxon>
        <taxon>Gastropoda</taxon>
        <taxon>Patellogastropoda</taxon>
        <taxon>Lottioidea</taxon>
        <taxon>Lottiidae</taxon>
        <taxon>Lottia</taxon>
    </lineage>
</organism>
<feature type="region of interest" description="Disordered" evidence="3">
    <location>
        <begin position="1"/>
        <end position="32"/>
    </location>
</feature>
<dbReference type="PROSITE" id="PS50102">
    <property type="entry name" value="RRM"/>
    <property type="match status" value="1"/>
</dbReference>
<keyword evidence="1 2" id="KW-0694">RNA-binding</keyword>
<proteinExistence type="predicted"/>
<evidence type="ECO:0000313" key="5">
    <source>
        <dbReference type="EMBL" id="ESO96873.1"/>
    </source>
</evidence>
<dbReference type="KEGG" id="lgi:LOTGIDRAFT_159623"/>
<dbReference type="AlphaFoldDB" id="V3ZZB7"/>
<dbReference type="CTD" id="20238098"/>
<dbReference type="HOGENOM" id="CLU_850689_0_0_1"/>
<name>V3ZZB7_LOTGI</name>
<dbReference type="InterPro" id="IPR000504">
    <property type="entry name" value="RRM_dom"/>
</dbReference>
<evidence type="ECO:0000256" key="3">
    <source>
        <dbReference type="SAM" id="MobiDB-lite"/>
    </source>
</evidence>
<dbReference type="SUPFAM" id="SSF54928">
    <property type="entry name" value="RNA-binding domain, RBD"/>
    <property type="match status" value="1"/>
</dbReference>
<dbReference type="Proteomes" id="UP000030746">
    <property type="component" value="Unassembled WGS sequence"/>
</dbReference>
<evidence type="ECO:0000256" key="1">
    <source>
        <dbReference type="ARBA" id="ARBA00022884"/>
    </source>
</evidence>
<reference evidence="5 6" key="1">
    <citation type="journal article" date="2013" name="Nature">
        <title>Insights into bilaterian evolution from three spiralian genomes.</title>
        <authorList>
            <person name="Simakov O."/>
            <person name="Marletaz F."/>
            <person name="Cho S.J."/>
            <person name="Edsinger-Gonzales E."/>
            <person name="Havlak P."/>
            <person name="Hellsten U."/>
            <person name="Kuo D.H."/>
            <person name="Larsson T."/>
            <person name="Lv J."/>
            <person name="Arendt D."/>
            <person name="Savage R."/>
            <person name="Osoegawa K."/>
            <person name="de Jong P."/>
            <person name="Grimwood J."/>
            <person name="Chapman J.A."/>
            <person name="Shapiro H."/>
            <person name="Aerts A."/>
            <person name="Otillar R.P."/>
            <person name="Terry A.Y."/>
            <person name="Boore J.L."/>
            <person name="Grigoriev I.V."/>
            <person name="Lindberg D.R."/>
            <person name="Seaver E.C."/>
            <person name="Weisblat D.A."/>
            <person name="Putnam N.H."/>
            <person name="Rokhsar D.S."/>
        </authorList>
    </citation>
    <scope>NUCLEOTIDE SEQUENCE [LARGE SCALE GENOMIC DNA]</scope>
</reference>
<dbReference type="InterPro" id="IPR050502">
    <property type="entry name" value="Euk_RNA-bind_prot"/>
</dbReference>
<gene>
    <name evidence="5" type="ORF">LOTGIDRAFT_159623</name>
</gene>
<keyword evidence="6" id="KW-1185">Reference proteome</keyword>
<evidence type="ECO:0000256" key="2">
    <source>
        <dbReference type="PROSITE-ProRule" id="PRU00176"/>
    </source>
</evidence>
<dbReference type="GeneID" id="20238098"/>